<evidence type="ECO:0000256" key="4">
    <source>
        <dbReference type="ARBA" id="ARBA00022989"/>
    </source>
</evidence>
<name>A0A0W8E7P0_9ZZZZ</name>
<reference evidence="8" key="1">
    <citation type="journal article" date="2015" name="Proc. Natl. Acad. Sci. U.S.A.">
        <title>Networks of energetic and metabolic interactions define dynamics in microbial communities.</title>
        <authorList>
            <person name="Embree M."/>
            <person name="Liu J.K."/>
            <person name="Al-Bassam M.M."/>
            <person name="Zengler K."/>
        </authorList>
    </citation>
    <scope>NUCLEOTIDE SEQUENCE</scope>
</reference>
<proteinExistence type="predicted"/>
<dbReference type="Gene3D" id="1.20.81.30">
    <property type="entry name" value="Type II secretion system (T2SS), domain F"/>
    <property type="match status" value="1"/>
</dbReference>
<feature type="domain" description="Type II secretion system protein GspF" evidence="7">
    <location>
        <begin position="154"/>
        <end position="276"/>
    </location>
</feature>
<keyword evidence="2" id="KW-1003">Cell membrane</keyword>
<evidence type="ECO:0000313" key="8">
    <source>
        <dbReference type="EMBL" id="KUG04651.1"/>
    </source>
</evidence>
<dbReference type="PANTHER" id="PTHR35007">
    <property type="entry name" value="INTEGRAL MEMBRANE PROTEIN-RELATED"/>
    <property type="match status" value="1"/>
</dbReference>
<feature type="transmembrane region" description="Helical" evidence="6">
    <location>
        <begin position="294"/>
        <end position="314"/>
    </location>
</feature>
<feature type="transmembrane region" description="Helical" evidence="6">
    <location>
        <begin position="114"/>
        <end position="132"/>
    </location>
</feature>
<dbReference type="Pfam" id="PF00482">
    <property type="entry name" value="T2SSF"/>
    <property type="match status" value="1"/>
</dbReference>
<comment type="subcellular location">
    <subcellularLocation>
        <location evidence="1">Cell membrane</location>
        <topology evidence="1">Multi-pass membrane protein</topology>
    </subcellularLocation>
</comment>
<comment type="caution">
    <text evidence="8">The sequence shown here is derived from an EMBL/GenBank/DDBJ whole genome shotgun (WGS) entry which is preliminary data.</text>
</comment>
<feature type="transmembrane region" description="Helical" evidence="6">
    <location>
        <begin position="250"/>
        <end position="274"/>
    </location>
</feature>
<evidence type="ECO:0000256" key="3">
    <source>
        <dbReference type="ARBA" id="ARBA00022692"/>
    </source>
</evidence>
<evidence type="ECO:0000256" key="5">
    <source>
        <dbReference type="ARBA" id="ARBA00023136"/>
    </source>
</evidence>
<sequence>MQYLIVLFVFLAVAFALSGVKKIFSTRDIYKERLQTVIGQVEQNSTSEKITVRGALNSLVKVVSFLFAARSFTGRLQDRLVTAGIPLKGEEYITISLLLIILTPLLTYMVSVNFWLAVIVLILALILPWFYITLKKDQRLHSFEMQLADSLVIMANALRAGFGFQQAMETVVKEMPPPIATEFDWCLREMNLGFNQEEALMHLGVRVNSEELDMVISGIIIQKQVGGNLAQILDNIGDTMRDRARIKKQVRVLTAQGKLSGIIVGLLPVALLAFMLVSNPDHLYFFLQDSRGLAMLGTAVVMEIVGAFIISRIVKIEF</sequence>
<dbReference type="GO" id="GO:0005886">
    <property type="term" value="C:plasma membrane"/>
    <property type="evidence" value="ECO:0007669"/>
    <property type="project" value="UniProtKB-SubCell"/>
</dbReference>
<dbReference type="InterPro" id="IPR018076">
    <property type="entry name" value="T2SS_GspF_dom"/>
</dbReference>
<protein>
    <submittedName>
        <fullName evidence="8">Flp pilus assembly protein tadb</fullName>
    </submittedName>
</protein>
<evidence type="ECO:0000259" key="7">
    <source>
        <dbReference type="Pfam" id="PF00482"/>
    </source>
</evidence>
<evidence type="ECO:0000256" key="2">
    <source>
        <dbReference type="ARBA" id="ARBA00022475"/>
    </source>
</evidence>
<gene>
    <name evidence="8" type="ORF">ASZ90_017935</name>
</gene>
<accession>A0A0W8E7P0</accession>
<keyword evidence="5 6" id="KW-0472">Membrane</keyword>
<keyword evidence="4 6" id="KW-1133">Transmembrane helix</keyword>
<keyword evidence="3 6" id="KW-0812">Transmembrane</keyword>
<evidence type="ECO:0000256" key="1">
    <source>
        <dbReference type="ARBA" id="ARBA00004651"/>
    </source>
</evidence>
<dbReference type="InterPro" id="IPR042094">
    <property type="entry name" value="T2SS_GspF_sf"/>
</dbReference>
<organism evidence="8">
    <name type="scientific">hydrocarbon metagenome</name>
    <dbReference type="NCBI Taxonomy" id="938273"/>
    <lineage>
        <taxon>unclassified sequences</taxon>
        <taxon>metagenomes</taxon>
        <taxon>ecological metagenomes</taxon>
    </lineage>
</organism>
<dbReference type="AlphaFoldDB" id="A0A0W8E7P0"/>
<dbReference type="PANTHER" id="PTHR35007:SF1">
    <property type="entry name" value="PILUS ASSEMBLY PROTEIN"/>
    <property type="match status" value="1"/>
</dbReference>
<dbReference type="EMBL" id="LNQE01001843">
    <property type="protein sequence ID" value="KUG04651.1"/>
    <property type="molecule type" value="Genomic_DNA"/>
</dbReference>
<evidence type="ECO:0000256" key="6">
    <source>
        <dbReference type="SAM" id="Phobius"/>
    </source>
</evidence>